<dbReference type="InterPro" id="IPR011990">
    <property type="entry name" value="TPR-like_helical_dom_sf"/>
</dbReference>
<feature type="signal peptide" evidence="2">
    <location>
        <begin position="1"/>
        <end position="21"/>
    </location>
</feature>
<keyword evidence="1" id="KW-0802">TPR repeat</keyword>
<protein>
    <submittedName>
        <fullName evidence="3">Tetratricopeptide repeat protein</fullName>
    </submittedName>
</protein>
<dbReference type="PROSITE" id="PS50005">
    <property type="entry name" value="TPR"/>
    <property type="match status" value="1"/>
</dbReference>
<dbReference type="Pfam" id="PF13181">
    <property type="entry name" value="TPR_8"/>
    <property type="match status" value="1"/>
</dbReference>
<dbReference type="EMBL" id="RBII01000001">
    <property type="protein sequence ID" value="RKQ71992.1"/>
    <property type="molecule type" value="Genomic_DNA"/>
</dbReference>
<accession>A0A420WM54</accession>
<evidence type="ECO:0000313" key="3">
    <source>
        <dbReference type="EMBL" id="RKQ71992.1"/>
    </source>
</evidence>
<sequence>MKNILVSTFFVAALSATSAFANEDYTGGVVSPEAAQNIQLCLESNVDVALNKSIRACTQAYKASVPNYNVRSDILTRRGWLQLSAGKYEQAARDFKWASKLNDVNEFAYLGDGFAALMQKDYDSAIAYFNDCKTHNDAAPLAYYGLGMTKELAGDSSGALEAYQKAANLRPEWQAPLEELSRIKA</sequence>
<dbReference type="InterPro" id="IPR019734">
    <property type="entry name" value="TPR_rpt"/>
</dbReference>
<dbReference type="InParanoid" id="A0A420WM54"/>
<dbReference type="Gene3D" id="1.25.40.10">
    <property type="entry name" value="Tetratricopeptide repeat domain"/>
    <property type="match status" value="1"/>
</dbReference>
<comment type="caution">
    <text evidence="3">The sequence shown here is derived from an EMBL/GenBank/DDBJ whole genome shotgun (WGS) entry which is preliminary data.</text>
</comment>
<keyword evidence="2" id="KW-0732">Signal</keyword>
<evidence type="ECO:0000256" key="2">
    <source>
        <dbReference type="SAM" id="SignalP"/>
    </source>
</evidence>
<feature type="chain" id="PRO_5019016200" evidence="2">
    <location>
        <begin position="22"/>
        <end position="185"/>
    </location>
</feature>
<keyword evidence="4" id="KW-1185">Reference proteome</keyword>
<evidence type="ECO:0000256" key="1">
    <source>
        <dbReference type="PROSITE-ProRule" id="PRU00339"/>
    </source>
</evidence>
<dbReference type="SUPFAM" id="SSF48452">
    <property type="entry name" value="TPR-like"/>
    <property type="match status" value="1"/>
</dbReference>
<evidence type="ECO:0000313" key="4">
    <source>
        <dbReference type="Proteomes" id="UP000282211"/>
    </source>
</evidence>
<organism evidence="3 4">
    <name type="scientific">Litorimonas taeanensis</name>
    <dbReference type="NCBI Taxonomy" id="568099"/>
    <lineage>
        <taxon>Bacteria</taxon>
        <taxon>Pseudomonadati</taxon>
        <taxon>Pseudomonadota</taxon>
        <taxon>Alphaproteobacteria</taxon>
        <taxon>Maricaulales</taxon>
        <taxon>Robiginitomaculaceae</taxon>
    </lineage>
</organism>
<dbReference type="AlphaFoldDB" id="A0A420WM54"/>
<proteinExistence type="predicted"/>
<dbReference type="OrthoDB" id="9814069at2"/>
<dbReference type="SMART" id="SM00028">
    <property type="entry name" value="TPR"/>
    <property type="match status" value="3"/>
</dbReference>
<gene>
    <name evidence="3" type="ORF">DES40_1328</name>
</gene>
<dbReference type="Proteomes" id="UP000282211">
    <property type="component" value="Unassembled WGS sequence"/>
</dbReference>
<dbReference type="RefSeq" id="WP_121099813.1">
    <property type="nucleotide sequence ID" value="NZ_RBII01000001.1"/>
</dbReference>
<name>A0A420WM54_9PROT</name>
<feature type="repeat" description="TPR" evidence="1">
    <location>
        <begin position="140"/>
        <end position="173"/>
    </location>
</feature>
<reference evidence="3 4" key="1">
    <citation type="submission" date="2018-10" db="EMBL/GenBank/DDBJ databases">
        <title>Genomic Encyclopedia of Type Strains, Phase IV (KMG-IV): sequencing the most valuable type-strain genomes for metagenomic binning, comparative biology and taxonomic classification.</title>
        <authorList>
            <person name="Goeker M."/>
        </authorList>
    </citation>
    <scope>NUCLEOTIDE SEQUENCE [LARGE SCALE GENOMIC DNA]</scope>
    <source>
        <strain evidence="3 4">DSM 22008</strain>
    </source>
</reference>